<dbReference type="RefSeq" id="WP_070018740.1">
    <property type="nucleotide sequence ID" value="NZ_LJGW01000377.1"/>
</dbReference>
<keyword evidence="3" id="KW-1185">Reference proteome</keyword>
<comment type="caution">
    <text evidence="2">The sequence shown here is derived from an EMBL/GenBank/DDBJ whole genome shotgun (WGS) entry which is preliminary data.</text>
</comment>
<dbReference type="Proteomes" id="UP000176005">
    <property type="component" value="Unassembled WGS sequence"/>
</dbReference>
<evidence type="ECO:0000313" key="3">
    <source>
        <dbReference type="Proteomes" id="UP000176005"/>
    </source>
</evidence>
<evidence type="ECO:0000313" key="2">
    <source>
        <dbReference type="EMBL" id="OEV09260.1"/>
    </source>
</evidence>
<proteinExistence type="predicted"/>
<dbReference type="AlphaFoldDB" id="A0A1E7KZA6"/>
<name>A0A1E7KZA6_9ACTN</name>
<accession>A0A1E7KZA6</accession>
<feature type="region of interest" description="Disordered" evidence="1">
    <location>
        <begin position="180"/>
        <end position="217"/>
    </location>
</feature>
<evidence type="ECO:0000256" key="1">
    <source>
        <dbReference type="SAM" id="MobiDB-lite"/>
    </source>
</evidence>
<feature type="compositionally biased region" description="Low complexity" evidence="1">
    <location>
        <begin position="200"/>
        <end position="217"/>
    </location>
</feature>
<dbReference type="EMBL" id="LJGW01000377">
    <property type="protein sequence ID" value="OEV09260.1"/>
    <property type="molecule type" value="Genomic_DNA"/>
</dbReference>
<protein>
    <recommendedName>
        <fullName evidence="4">Terminal protein</fullName>
    </recommendedName>
</protein>
<sequence>MARRTRPAKSLFIAAKEALFPSRKTPKLVTTQAAQVLERKYGGNVGAMAADYRLNRSTVRKWADGRIKSPSRENAERLQHDAAAVQTTARGRKRRAEQMRGRPFSRHSVRVSRAGTFEIRGSPAVRRRDIEVDLTGDEAAALAVATTEEETMEIVSDAVARYFNGGLYGGFVGSDFTFEPSDTHFRSTSRPLDNPSNTQSSPGPSDESSASAAPPAT</sequence>
<feature type="compositionally biased region" description="Polar residues" evidence="1">
    <location>
        <begin position="186"/>
        <end position="199"/>
    </location>
</feature>
<evidence type="ECO:0008006" key="4">
    <source>
        <dbReference type="Google" id="ProtNLM"/>
    </source>
</evidence>
<organism evidence="2 3">
    <name type="scientific">Streptomyces nanshensis</name>
    <dbReference type="NCBI Taxonomy" id="518642"/>
    <lineage>
        <taxon>Bacteria</taxon>
        <taxon>Bacillati</taxon>
        <taxon>Actinomycetota</taxon>
        <taxon>Actinomycetes</taxon>
        <taxon>Kitasatosporales</taxon>
        <taxon>Streptomycetaceae</taxon>
        <taxon>Streptomyces</taxon>
    </lineage>
</organism>
<gene>
    <name evidence="2" type="ORF">AN218_22660</name>
</gene>
<reference evidence="2 3" key="1">
    <citation type="journal article" date="2016" name="Front. Microbiol.">
        <title>Comparative Genomics Analysis of Streptomyces Species Reveals Their Adaptation to the Marine Environment and Their Diversity at the Genomic Level.</title>
        <authorList>
            <person name="Tian X."/>
            <person name="Zhang Z."/>
            <person name="Yang T."/>
            <person name="Chen M."/>
            <person name="Li J."/>
            <person name="Chen F."/>
            <person name="Yang J."/>
            <person name="Li W."/>
            <person name="Zhang B."/>
            <person name="Zhang Z."/>
            <person name="Wu J."/>
            <person name="Zhang C."/>
            <person name="Long L."/>
            <person name="Xiao J."/>
        </authorList>
    </citation>
    <scope>NUCLEOTIDE SEQUENCE [LARGE SCALE GENOMIC DNA]</scope>
    <source>
        <strain evidence="2 3">SCSIO 10429</strain>
    </source>
</reference>